<feature type="domain" description="PhoU" evidence="3">
    <location>
        <begin position="127"/>
        <end position="211"/>
    </location>
</feature>
<comment type="caution">
    <text evidence="4">The sequence shown here is derived from an EMBL/GenBank/DDBJ whole genome shotgun (WGS) entry which is preliminary data.</text>
</comment>
<dbReference type="PIRSF" id="PIRSF003107">
    <property type="entry name" value="PhoU"/>
    <property type="match status" value="1"/>
</dbReference>
<keyword evidence="2" id="KW-0592">Phosphate transport</keyword>
<keyword evidence="2" id="KW-0813">Transport</keyword>
<dbReference type="SUPFAM" id="SSF109755">
    <property type="entry name" value="PhoU-like"/>
    <property type="match status" value="1"/>
</dbReference>
<comment type="subunit">
    <text evidence="2">Homodimer.</text>
</comment>
<gene>
    <name evidence="4" type="primary">phoU</name>
    <name evidence="4" type="ORF">WG926_06215</name>
</gene>
<comment type="similarity">
    <text evidence="1 2">Belongs to the PhoU family.</text>
</comment>
<keyword evidence="5" id="KW-1185">Reference proteome</keyword>
<dbReference type="InterPro" id="IPR026022">
    <property type="entry name" value="PhoU_dom"/>
</dbReference>
<reference evidence="4 5" key="1">
    <citation type="submission" date="2024-03" db="EMBL/GenBank/DDBJ databases">
        <title>High-quality draft genome sequencing of Tistrella sp. BH-R2-4.</title>
        <authorList>
            <person name="Dong C."/>
        </authorList>
    </citation>
    <scope>NUCLEOTIDE SEQUENCE [LARGE SCALE GENOMIC DNA]</scope>
    <source>
        <strain evidence="4 5">BH-R2-4</strain>
    </source>
</reference>
<accession>A0ABU9YGW4</accession>
<evidence type="ECO:0000313" key="5">
    <source>
        <dbReference type="Proteomes" id="UP001413721"/>
    </source>
</evidence>
<dbReference type="InterPro" id="IPR028366">
    <property type="entry name" value="PhoU"/>
</dbReference>
<dbReference type="PANTHER" id="PTHR42930">
    <property type="entry name" value="PHOSPHATE-SPECIFIC TRANSPORT SYSTEM ACCESSORY PROTEIN PHOU"/>
    <property type="match status" value="1"/>
</dbReference>
<proteinExistence type="inferred from homology"/>
<dbReference type="InterPro" id="IPR038078">
    <property type="entry name" value="PhoU-like_sf"/>
</dbReference>
<dbReference type="Gene3D" id="1.20.58.220">
    <property type="entry name" value="Phosphate transport system protein phou homolog 2, domain 2"/>
    <property type="match status" value="1"/>
</dbReference>
<dbReference type="PANTHER" id="PTHR42930:SF3">
    <property type="entry name" value="PHOSPHATE-SPECIFIC TRANSPORT SYSTEM ACCESSORY PROTEIN PHOU"/>
    <property type="match status" value="1"/>
</dbReference>
<keyword evidence="2" id="KW-0963">Cytoplasm</keyword>
<dbReference type="Pfam" id="PF01895">
    <property type="entry name" value="PhoU"/>
    <property type="match status" value="2"/>
</dbReference>
<comment type="subcellular location">
    <subcellularLocation>
        <location evidence="2">Cytoplasm</location>
    </subcellularLocation>
</comment>
<dbReference type="EMBL" id="JBBKTW010000002">
    <property type="protein sequence ID" value="MEN2987890.1"/>
    <property type="molecule type" value="Genomic_DNA"/>
</dbReference>
<dbReference type="NCBIfam" id="TIGR02135">
    <property type="entry name" value="phoU_full"/>
    <property type="match status" value="1"/>
</dbReference>
<protein>
    <recommendedName>
        <fullName evidence="2">Phosphate-specific transport system accessory protein PhoU</fullName>
    </recommendedName>
</protein>
<evidence type="ECO:0000256" key="1">
    <source>
        <dbReference type="ARBA" id="ARBA00008107"/>
    </source>
</evidence>
<evidence type="ECO:0000313" key="4">
    <source>
        <dbReference type="EMBL" id="MEN2987890.1"/>
    </source>
</evidence>
<name>A0ABU9YGW4_9PROT</name>
<sequence>MPITGQHIVKSFDEEIARLGNDIVRMGGQVETQIDLAMRSIATRDSELASEVVAGDSKVDGLEDMIEEQVVRLFALRSPVANDLRLAFAAMRIAAELERMGDLAKNAAKRAIILNQAAPVRPVHVLPRMAAVVQRMLKDVLDAFVERDAERARAVWRHDAEVDELHNSLFRELLTYMMEDPRHITACTHMLFIAKNIERMGDHTTNIAEQVIFVVEGSKPHTLRPKAETVINRSGEAAVDD</sequence>
<dbReference type="RefSeq" id="WP_345932617.1">
    <property type="nucleotide sequence ID" value="NZ_JBBKTV010000003.1"/>
</dbReference>
<dbReference type="Proteomes" id="UP001413721">
    <property type="component" value="Unassembled WGS sequence"/>
</dbReference>
<feature type="domain" description="PhoU" evidence="3">
    <location>
        <begin position="23"/>
        <end position="110"/>
    </location>
</feature>
<comment type="function">
    <text evidence="2">Plays a role in the regulation of phosphate uptake.</text>
</comment>
<evidence type="ECO:0000259" key="3">
    <source>
        <dbReference type="Pfam" id="PF01895"/>
    </source>
</evidence>
<evidence type="ECO:0000256" key="2">
    <source>
        <dbReference type="PIRNR" id="PIRNR003107"/>
    </source>
</evidence>
<organism evidence="4 5">
    <name type="scientific">Tistrella arctica</name>
    <dbReference type="NCBI Taxonomy" id="3133430"/>
    <lineage>
        <taxon>Bacteria</taxon>
        <taxon>Pseudomonadati</taxon>
        <taxon>Pseudomonadota</taxon>
        <taxon>Alphaproteobacteria</taxon>
        <taxon>Geminicoccales</taxon>
        <taxon>Geminicoccaceae</taxon>
        <taxon>Tistrella</taxon>
    </lineage>
</organism>